<accession>A0ABU8BRE7</accession>
<evidence type="ECO:0000256" key="2">
    <source>
        <dbReference type="ARBA" id="ARBA00001936"/>
    </source>
</evidence>
<gene>
    <name evidence="9" type="ORF">V6590_01705</name>
</gene>
<comment type="cofactor">
    <cofactor evidence="2">
        <name>Mn(2+)</name>
        <dbReference type="ChEBI" id="CHEBI:29035"/>
    </cofactor>
</comment>
<dbReference type="EC" id="3.1.3.89" evidence="5"/>
<reference evidence="9" key="1">
    <citation type="submission" date="2024-02" db="EMBL/GenBank/DDBJ databases">
        <title>Genome sequences of strain Gemmobacter sp. JM10B15.</title>
        <authorList>
            <person name="Zhang M."/>
        </authorList>
    </citation>
    <scope>NUCLEOTIDE SEQUENCE</scope>
    <source>
        <strain evidence="9">JM10B15</strain>
    </source>
</reference>
<evidence type="ECO:0000256" key="4">
    <source>
        <dbReference type="ARBA" id="ARBA00011738"/>
    </source>
</evidence>
<proteinExistence type="predicted"/>
<keyword evidence="10" id="KW-1185">Reference proteome</keyword>
<name>A0ABU8BRE7_9RHOB</name>
<organism evidence="9 10">
    <name type="scientific">Gemmobacter denitrificans</name>
    <dbReference type="NCBI Taxonomy" id="3123040"/>
    <lineage>
        <taxon>Bacteria</taxon>
        <taxon>Pseudomonadati</taxon>
        <taxon>Pseudomonadota</taxon>
        <taxon>Alphaproteobacteria</taxon>
        <taxon>Rhodobacterales</taxon>
        <taxon>Paracoccaceae</taxon>
        <taxon>Gemmobacter</taxon>
    </lineage>
</organism>
<evidence type="ECO:0000256" key="5">
    <source>
        <dbReference type="ARBA" id="ARBA00012964"/>
    </source>
</evidence>
<evidence type="ECO:0000259" key="8">
    <source>
        <dbReference type="SMART" id="SM00471"/>
    </source>
</evidence>
<evidence type="ECO:0000313" key="10">
    <source>
        <dbReference type="Proteomes" id="UP001431963"/>
    </source>
</evidence>
<evidence type="ECO:0000313" key="9">
    <source>
        <dbReference type="EMBL" id="MEH7826855.1"/>
    </source>
</evidence>
<dbReference type="SMART" id="SM00471">
    <property type="entry name" value="HDc"/>
    <property type="match status" value="2"/>
</dbReference>
<keyword evidence="7" id="KW-0378">Hydrolase</keyword>
<comment type="caution">
    <text evidence="9">The sequence shown here is derived from an EMBL/GenBank/DDBJ whole genome shotgun (WGS) entry which is preliminary data.</text>
</comment>
<dbReference type="PANTHER" id="PTHR11845:SF13">
    <property type="entry name" value="5'-DEOXYNUCLEOTIDASE HDDC2"/>
    <property type="match status" value="1"/>
</dbReference>
<dbReference type="InterPro" id="IPR003607">
    <property type="entry name" value="HD/PDEase_dom"/>
</dbReference>
<comment type="catalytic activity">
    <reaction evidence="1">
        <text>a 2'-deoxyribonucleoside 5'-phosphate + H2O = a 2'-deoxyribonucleoside + phosphate</text>
        <dbReference type="Rhea" id="RHEA:36167"/>
        <dbReference type="ChEBI" id="CHEBI:15377"/>
        <dbReference type="ChEBI" id="CHEBI:18274"/>
        <dbReference type="ChEBI" id="CHEBI:43474"/>
        <dbReference type="ChEBI" id="CHEBI:65317"/>
        <dbReference type="EC" id="3.1.3.89"/>
    </reaction>
</comment>
<evidence type="ECO:0000256" key="1">
    <source>
        <dbReference type="ARBA" id="ARBA00001638"/>
    </source>
</evidence>
<keyword evidence="6" id="KW-0479">Metal-binding</keyword>
<protein>
    <recommendedName>
        <fullName evidence="5">5'-deoxynucleotidase</fullName>
        <ecNumber evidence="5">3.1.3.89</ecNumber>
    </recommendedName>
</protein>
<dbReference type="PANTHER" id="PTHR11845">
    <property type="entry name" value="5'-DEOXYNUCLEOTIDASE HDDC2"/>
    <property type="match status" value="1"/>
</dbReference>
<comment type="subunit">
    <text evidence="4">Homodimer.</text>
</comment>
<dbReference type="RefSeq" id="WP_335418588.1">
    <property type="nucleotide sequence ID" value="NZ_JBALHR010000001.1"/>
</dbReference>
<dbReference type="SUPFAM" id="SSF109604">
    <property type="entry name" value="HD-domain/PDEase-like"/>
    <property type="match status" value="2"/>
</dbReference>
<dbReference type="InterPro" id="IPR006674">
    <property type="entry name" value="HD_domain"/>
</dbReference>
<feature type="domain" description="HD/PDEase" evidence="8">
    <location>
        <begin position="34"/>
        <end position="175"/>
    </location>
</feature>
<evidence type="ECO:0000256" key="3">
    <source>
        <dbReference type="ARBA" id="ARBA00001941"/>
    </source>
</evidence>
<dbReference type="Pfam" id="PF13023">
    <property type="entry name" value="HD_3"/>
    <property type="match status" value="2"/>
</dbReference>
<dbReference type="Gene3D" id="1.10.3210.10">
    <property type="entry name" value="Hypothetical protein af1432"/>
    <property type="match status" value="2"/>
</dbReference>
<comment type="cofactor">
    <cofactor evidence="3">
        <name>Co(2+)</name>
        <dbReference type="ChEBI" id="CHEBI:48828"/>
    </cofactor>
</comment>
<evidence type="ECO:0000256" key="7">
    <source>
        <dbReference type="ARBA" id="ARBA00022801"/>
    </source>
</evidence>
<feature type="domain" description="HD/PDEase" evidence="8">
    <location>
        <begin position="226"/>
        <end position="348"/>
    </location>
</feature>
<sequence length="391" mass="42769">MTQSDRLAAQFAFLNTADRLKSVDRANVLMSLARPENSAEHSWHLALYALVMADLEPGADADRVIAMMLLHDLVEIEVGDHPINEDHDFAAVALAEQAAADRLFGLLPADQGTKLLALWREFEAGQTSDARFAKRLDHAQPLFQVLQAEAPLDDHKQVVRDNIARGRCARFAQEWPEVHALVAAWVDGHPAPPGTSPDLLARLAFLAEADKLKSVYRATTLVDGSRHENSGEHSWHLALYALALAEHAAPGVDIARVIRMLILHDLVEIDVGDVPIHSANGMAHGSTETQAAESRAADRIFGLLPVALRAELRAIWEEFEAAETPDAVFAKSLDRVQPVLANLMSGGGTWVTYGVTWDQLQSRVGQKVARGAPEVWDWVAAQAKGWFAASR</sequence>
<dbReference type="Proteomes" id="UP001431963">
    <property type="component" value="Unassembled WGS sequence"/>
</dbReference>
<dbReference type="EMBL" id="JBALHR010000001">
    <property type="protein sequence ID" value="MEH7826855.1"/>
    <property type="molecule type" value="Genomic_DNA"/>
</dbReference>
<evidence type="ECO:0000256" key="6">
    <source>
        <dbReference type="ARBA" id="ARBA00022723"/>
    </source>
</evidence>
<dbReference type="InterPro" id="IPR039356">
    <property type="entry name" value="YfbR/HDDC2"/>
</dbReference>